<dbReference type="AlphaFoldDB" id="A0A1F7X046"/>
<organism evidence="2 3">
    <name type="scientific">Candidatus Woesebacteria bacterium RBG_13_36_22</name>
    <dbReference type="NCBI Taxonomy" id="1802478"/>
    <lineage>
        <taxon>Bacteria</taxon>
        <taxon>Candidatus Woeseibacteriota</taxon>
    </lineage>
</organism>
<keyword evidence="1" id="KW-0812">Transmembrane</keyword>
<evidence type="ECO:0000313" key="2">
    <source>
        <dbReference type="EMBL" id="OGM08430.1"/>
    </source>
</evidence>
<reference evidence="2 3" key="1">
    <citation type="journal article" date="2016" name="Nat. Commun.">
        <title>Thousands of microbial genomes shed light on interconnected biogeochemical processes in an aquifer system.</title>
        <authorList>
            <person name="Anantharaman K."/>
            <person name="Brown C.T."/>
            <person name="Hug L.A."/>
            <person name="Sharon I."/>
            <person name="Castelle C.J."/>
            <person name="Probst A.J."/>
            <person name="Thomas B.C."/>
            <person name="Singh A."/>
            <person name="Wilkins M.J."/>
            <person name="Karaoz U."/>
            <person name="Brodie E.L."/>
            <person name="Williams K.H."/>
            <person name="Hubbard S.S."/>
            <person name="Banfield J.F."/>
        </authorList>
    </citation>
    <scope>NUCLEOTIDE SEQUENCE [LARGE SCALE GENOMIC DNA]</scope>
</reference>
<feature type="transmembrane region" description="Helical" evidence="1">
    <location>
        <begin position="36"/>
        <end position="53"/>
    </location>
</feature>
<dbReference type="EMBL" id="MGFQ01000046">
    <property type="protein sequence ID" value="OGM08430.1"/>
    <property type="molecule type" value="Genomic_DNA"/>
</dbReference>
<protein>
    <submittedName>
        <fullName evidence="2">Uncharacterized protein</fullName>
    </submittedName>
</protein>
<keyword evidence="1" id="KW-1133">Transmembrane helix</keyword>
<feature type="transmembrane region" description="Helical" evidence="1">
    <location>
        <begin position="12"/>
        <end position="30"/>
    </location>
</feature>
<name>A0A1F7X046_9BACT</name>
<evidence type="ECO:0000256" key="1">
    <source>
        <dbReference type="SAM" id="Phobius"/>
    </source>
</evidence>
<gene>
    <name evidence="2" type="ORF">A2Z67_06455</name>
</gene>
<keyword evidence="1" id="KW-0472">Membrane</keyword>
<dbReference type="Proteomes" id="UP000176939">
    <property type="component" value="Unassembled WGS sequence"/>
</dbReference>
<feature type="transmembrane region" description="Helical" evidence="1">
    <location>
        <begin position="60"/>
        <end position="84"/>
    </location>
</feature>
<evidence type="ECO:0000313" key="3">
    <source>
        <dbReference type="Proteomes" id="UP000176939"/>
    </source>
</evidence>
<accession>A0A1F7X046</accession>
<sequence>MKHIVKHLPHYLSLLGIFVVGFLGFLIFSYDKGFQIAILASIAISYVAWGIIHHHIHKDLYLAVVIEYIAVAILGFVIVFSIVFQG</sequence>
<proteinExistence type="predicted"/>
<comment type="caution">
    <text evidence="2">The sequence shown here is derived from an EMBL/GenBank/DDBJ whole genome shotgun (WGS) entry which is preliminary data.</text>
</comment>